<sequence length="619" mass="67811">MRNRRRNLYHFFFFFNTHTLSLCLSLSLSISLSRRLQTMPETEPLIKGVRSDILLDPSTEVSGFIASELEQEELLRDPTYHSTDNGDDIEAQVDVPDTLSQNRINVIVGSMFVGVFLAALDGTVVTTLVSRIASEFDSLPKLSWIATAYLLSSSTFQPLYGKLSDIFGRKPLLLFSNLTFALGCLICATAQDVNVLIFGRFISGIGGGGLTSLSSITTSDVVPLKNRGLYQGITNIAFACGSGAGSLLGGVFVNHEELLGGWRGAFGFQVPLTIISAYLIYKYLALPKGSPGLGVAGFDITRKLKLIDWYGSATLIVFLFSFLTAASLGGKEIAYSSPQFIALSVLTTSFLGLFIFVECKAMAPILPLHFMKIPTVTGVSISLFCFCMTSFAVYFIIPIYYTTVFNLNSQQIGWRFAPNFFTIIFGSVGAGYYMKTTGKYYYLNIISGFIAVFGTLRIAMINPSYTTFEQYLLIVTQGMGVSVIITSTLLALIAAVPHEHQAATTSISYLFRSCGSTLGVAIGSAIMSRRLDKELETRVMSFLSDKHPLDELVHIIDRASHNTEYVHGGAPEWVKQTLIDSYAVSTKQAFSFCLVTSIVGLASLFLIKEYTLHSTLTRK</sequence>
<accession>A0A061B9Y4</accession>
<feature type="transmembrane region" description="Helical" evidence="7">
    <location>
        <begin position="377"/>
        <end position="401"/>
    </location>
</feature>
<evidence type="ECO:0000256" key="1">
    <source>
        <dbReference type="ARBA" id="ARBA00004127"/>
    </source>
</evidence>
<feature type="transmembrane region" description="Helical" evidence="7">
    <location>
        <begin position="197"/>
        <end position="217"/>
    </location>
</feature>
<evidence type="ECO:0000256" key="4">
    <source>
        <dbReference type="ARBA" id="ARBA00022692"/>
    </source>
</evidence>
<dbReference type="PANTHER" id="PTHR23501:SF191">
    <property type="entry name" value="VACUOLAR BASIC AMINO ACID TRANSPORTER 4"/>
    <property type="match status" value="1"/>
</dbReference>
<reference evidence="9" key="1">
    <citation type="journal article" date="2014" name="Genome Announc.">
        <title>Genome sequence of the yeast Cyberlindnera fabianii (Hansenula fabianii).</title>
        <authorList>
            <person name="Freel K.C."/>
            <person name="Sarilar V."/>
            <person name="Neuveglise C."/>
            <person name="Devillers H."/>
            <person name="Friedrich A."/>
            <person name="Schacherer J."/>
        </authorList>
    </citation>
    <scope>NUCLEOTIDE SEQUENCE</scope>
    <source>
        <strain evidence="9">YJS4271</strain>
    </source>
</reference>
<keyword evidence="5 7" id="KW-1133">Transmembrane helix</keyword>
<dbReference type="VEuPathDB" id="FungiDB:BON22_1942"/>
<feature type="transmembrane region" description="Helical" evidence="7">
    <location>
        <begin position="142"/>
        <end position="160"/>
    </location>
</feature>
<dbReference type="InterPro" id="IPR011701">
    <property type="entry name" value="MFS"/>
</dbReference>
<dbReference type="GO" id="GO:0000329">
    <property type="term" value="C:fungal-type vacuole membrane"/>
    <property type="evidence" value="ECO:0007669"/>
    <property type="project" value="TreeGrafter"/>
</dbReference>
<comment type="subcellular location">
    <subcellularLocation>
        <location evidence="1">Endomembrane system</location>
        <topology evidence="1">Multi-pass membrane protein</topology>
    </subcellularLocation>
</comment>
<protein>
    <submittedName>
        <fullName evidence="9">CYFA0S22e00628g1_1</fullName>
    </submittedName>
</protein>
<dbReference type="SUPFAM" id="SSF103473">
    <property type="entry name" value="MFS general substrate transporter"/>
    <property type="match status" value="1"/>
</dbReference>
<dbReference type="EMBL" id="LK052907">
    <property type="protein sequence ID" value="CDR46152.1"/>
    <property type="molecule type" value="Genomic_DNA"/>
</dbReference>
<evidence type="ECO:0000256" key="6">
    <source>
        <dbReference type="ARBA" id="ARBA00023136"/>
    </source>
</evidence>
<feature type="transmembrane region" description="Helical" evidence="7">
    <location>
        <begin position="440"/>
        <end position="459"/>
    </location>
</feature>
<dbReference type="Pfam" id="PF07690">
    <property type="entry name" value="MFS_1"/>
    <property type="match status" value="1"/>
</dbReference>
<feature type="transmembrane region" description="Helical" evidence="7">
    <location>
        <begin position="413"/>
        <end position="434"/>
    </location>
</feature>
<comment type="similarity">
    <text evidence="2">Belongs to the major facilitator superfamily.</text>
</comment>
<evidence type="ECO:0000259" key="8">
    <source>
        <dbReference type="PROSITE" id="PS50850"/>
    </source>
</evidence>
<feature type="transmembrane region" description="Helical" evidence="7">
    <location>
        <begin position="589"/>
        <end position="607"/>
    </location>
</feature>
<feature type="transmembrane region" description="Helical" evidence="7">
    <location>
        <begin position="106"/>
        <end position="130"/>
    </location>
</feature>
<dbReference type="OrthoDB" id="3437016at2759"/>
<organism evidence="9">
    <name type="scientific">Cyberlindnera fabianii</name>
    <name type="common">Yeast</name>
    <name type="synonym">Hansenula fabianii</name>
    <dbReference type="NCBI Taxonomy" id="36022"/>
    <lineage>
        <taxon>Eukaryota</taxon>
        <taxon>Fungi</taxon>
        <taxon>Dikarya</taxon>
        <taxon>Ascomycota</taxon>
        <taxon>Saccharomycotina</taxon>
        <taxon>Saccharomycetes</taxon>
        <taxon>Phaffomycetales</taxon>
        <taxon>Phaffomycetaceae</taxon>
        <taxon>Cyberlindnera</taxon>
    </lineage>
</organism>
<feature type="transmembrane region" description="Helical" evidence="7">
    <location>
        <begin position="340"/>
        <end position="357"/>
    </location>
</feature>
<name>A0A061B9Y4_CYBFA</name>
<dbReference type="GO" id="GO:0015174">
    <property type="term" value="F:basic amino acid transmembrane transporter activity"/>
    <property type="evidence" value="ECO:0007669"/>
    <property type="project" value="TreeGrafter"/>
</dbReference>
<dbReference type="Gene3D" id="1.20.1720.10">
    <property type="entry name" value="Multidrug resistance protein D"/>
    <property type="match status" value="1"/>
</dbReference>
<dbReference type="Gene3D" id="1.20.1250.20">
    <property type="entry name" value="MFS general substrate transporter like domains"/>
    <property type="match status" value="1"/>
</dbReference>
<proteinExistence type="inferred from homology"/>
<feature type="transmembrane region" description="Helical" evidence="7">
    <location>
        <begin position="229"/>
        <end position="253"/>
    </location>
</feature>
<keyword evidence="3" id="KW-0813">Transport</keyword>
<evidence type="ECO:0000313" key="9">
    <source>
        <dbReference type="EMBL" id="CDR46152.1"/>
    </source>
</evidence>
<evidence type="ECO:0000256" key="5">
    <source>
        <dbReference type="ARBA" id="ARBA00022989"/>
    </source>
</evidence>
<dbReference type="InterPro" id="IPR020846">
    <property type="entry name" value="MFS_dom"/>
</dbReference>
<feature type="transmembrane region" description="Helical" evidence="7">
    <location>
        <begin position="172"/>
        <end position="190"/>
    </location>
</feature>
<feature type="transmembrane region" description="Helical" evidence="7">
    <location>
        <begin position="471"/>
        <end position="497"/>
    </location>
</feature>
<evidence type="ECO:0000256" key="7">
    <source>
        <dbReference type="SAM" id="Phobius"/>
    </source>
</evidence>
<evidence type="ECO:0000256" key="2">
    <source>
        <dbReference type="ARBA" id="ARBA00008335"/>
    </source>
</evidence>
<gene>
    <name evidence="9" type="ORF">CYFA0S_22e00628g</name>
</gene>
<feature type="domain" description="Major facilitator superfamily (MFS) profile" evidence="8">
    <location>
        <begin position="107"/>
        <end position="612"/>
    </location>
</feature>
<dbReference type="PROSITE" id="PS50850">
    <property type="entry name" value="MFS"/>
    <property type="match status" value="1"/>
</dbReference>
<feature type="transmembrane region" description="Helical" evidence="7">
    <location>
        <begin position="265"/>
        <end position="284"/>
    </location>
</feature>
<dbReference type="AlphaFoldDB" id="A0A061B9Y4"/>
<dbReference type="GO" id="GO:0012505">
    <property type="term" value="C:endomembrane system"/>
    <property type="evidence" value="ECO:0007669"/>
    <property type="project" value="UniProtKB-SubCell"/>
</dbReference>
<dbReference type="PANTHER" id="PTHR23501">
    <property type="entry name" value="MAJOR FACILITATOR SUPERFAMILY"/>
    <property type="match status" value="1"/>
</dbReference>
<feature type="transmembrane region" description="Helical" evidence="7">
    <location>
        <begin position="309"/>
        <end position="328"/>
    </location>
</feature>
<feature type="transmembrane region" description="Helical" evidence="7">
    <location>
        <begin position="509"/>
        <end position="528"/>
    </location>
</feature>
<dbReference type="PhylomeDB" id="A0A061B9Y4"/>
<keyword evidence="4 7" id="KW-0812">Transmembrane</keyword>
<evidence type="ECO:0000256" key="3">
    <source>
        <dbReference type="ARBA" id="ARBA00022448"/>
    </source>
</evidence>
<keyword evidence="6 7" id="KW-0472">Membrane</keyword>
<dbReference type="InterPro" id="IPR036259">
    <property type="entry name" value="MFS_trans_sf"/>
</dbReference>